<dbReference type="EMBL" id="JAPFPW010000003">
    <property type="protein sequence ID" value="MCW7753138.1"/>
    <property type="molecule type" value="Genomic_DNA"/>
</dbReference>
<evidence type="ECO:0000313" key="1">
    <source>
        <dbReference type="EMBL" id="MCW7753138.1"/>
    </source>
</evidence>
<dbReference type="RefSeq" id="WP_265423995.1">
    <property type="nucleotide sequence ID" value="NZ_JAPFPW010000003.1"/>
</dbReference>
<dbReference type="Proteomes" id="UP001209681">
    <property type="component" value="Unassembled WGS sequence"/>
</dbReference>
<gene>
    <name evidence="1" type="ORF">OOT00_03965</name>
</gene>
<organism evidence="1 2">
    <name type="scientific">Desulfobotulus pelophilus</name>
    <dbReference type="NCBI Taxonomy" id="2823377"/>
    <lineage>
        <taxon>Bacteria</taxon>
        <taxon>Pseudomonadati</taxon>
        <taxon>Thermodesulfobacteriota</taxon>
        <taxon>Desulfobacteria</taxon>
        <taxon>Desulfobacterales</taxon>
        <taxon>Desulfobacteraceae</taxon>
        <taxon>Desulfobotulus</taxon>
    </lineage>
</organism>
<keyword evidence="2" id="KW-1185">Reference proteome</keyword>
<sequence>MEKSPEACLHRYLEAESLLHHFYTYFDYCTAVCIPRLLSLTPGLPVAACCRDRYHTIYDLDHPSFDLLRSRRHELYGKPENQPENSGVSPCEYHGSTGCRLKDHKSPVCLGFMCRPAIDYLRKKHAIFTYDYLGFHYALEWILTGDMPPADWDIFRKSLETMIRTIKKD</sequence>
<protein>
    <recommendedName>
        <fullName evidence="3">YkgJ family cysteine cluster protein</fullName>
    </recommendedName>
</protein>
<evidence type="ECO:0008006" key="3">
    <source>
        <dbReference type="Google" id="ProtNLM"/>
    </source>
</evidence>
<comment type="caution">
    <text evidence="1">The sequence shown here is derived from an EMBL/GenBank/DDBJ whole genome shotgun (WGS) entry which is preliminary data.</text>
</comment>
<accession>A0ABT3N6Q9</accession>
<evidence type="ECO:0000313" key="2">
    <source>
        <dbReference type="Proteomes" id="UP001209681"/>
    </source>
</evidence>
<name>A0ABT3N6Q9_9BACT</name>
<reference evidence="1 2" key="1">
    <citation type="submission" date="2022-11" db="EMBL/GenBank/DDBJ databases">
        <title>Desulfobotulus tamanensis H1 sp. nov. - anaerobic, alkaliphilic, sulphate reducing bacterium isolated from terrestrial mud volcano.</title>
        <authorList>
            <person name="Frolova A."/>
            <person name="Merkel A.Y."/>
            <person name="Slobodkin A.I."/>
        </authorList>
    </citation>
    <scope>NUCLEOTIDE SEQUENCE [LARGE SCALE GENOMIC DNA]</scope>
    <source>
        <strain evidence="1 2">H1</strain>
    </source>
</reference>
<proteinExistence type="predicted"/>